<evidence type="ECO:0000313" key="1">
    <source>
        <dbReference type="EMBL" id="KKU77380.1"/>
    </source>
</evidence>
<dbReference type="EMBL" id="LCOK01000002">
    <property type="protein sequence ID" value="KKU77380.1"/>
    <property type="molecule type" value="Genomic_DNA"/>
</dbReference>
<accession>A0A0G1W4Z6</accession>
<dbReference type="Proteomes" id="UP000034682">
    <property type="component" value="Unassembled WGS sequence"/>
</dbReference>
<evidence type="ECO:0000313" key="2">
    <source>
        <dbReference type="Proteomes" id="UP000034682"/>
    </source>
</evidence>
<reference evidence="1 2" key="1">
    <citation type="journal article" date="2015" name="Nature">
        <title>rRNA introns, odd ribosomes, and small enigmatic genomes across a large radiation of phyla.</title>
        <authorList>
            <person name="Brown C.T."/>
            <person name="Hug L.A."/>
            <person name="Thomas B.C."/>
            <person name="Sharon I."/>
            <person name="Castelle C.J."/>
            <person name="Singh A."/>
            <person name="Wilkins M.J."/>
            <person name="Williams K.H."/>
            <person name="Banfield J.F."/>
        </authorList>
    </citation>
    <scope>NUCLEOTIDE SEQUENCE [LARGE SCALE GENOMIC DNA]</scope>
</reference>
<dbReference type="AlphaFoldDB" id="A0A0G1W4Z6"/>
<dbReference type="GO" id="GO:0016798">
    <property type="term" value="F:hydrolase activity, acting on glycosyl bonds"/>
    <property type="evidence" value="ECO:0007669"/>
    <property type="project" value="UniProtKB-KW"/>
</dbReference>
<protein>
    <submittedName>
        <fullName evidence="1">Glycosidase related protein</fullName>
    </submittedName>
</protein>
<proteinExistence type="predicted"/>
<keyword evidence="1" id="KW-0378">Hydrolase</keyword>
<sequence length="420" mass="48547">MNHCVEHIARILRVDKNVITDLETKLNKATGKAGVFEDIYNENEKLLDNRLEVLKLSYQSSASEVYNALIGKVRVDDAKLFEAMGIFSVRVPDAAEKIAEFVSRMHKPNKGLFLKKEKAAQLLAAEPPKKILAALGYKNVEAMLQKEDLLEVFSALRFLEDSEWLNGTFFKQYENLKPDDFEERPIELRALSSRWIKAAEKFVAKKYHNVSHLKEMGVIFIIPIFSGIPGETLRLVSLLLHYLNEVEYYSELFQRYQSDEKVFANNVISLLRGDVLEKRTPELLVGSENPRFLVVQRYLAKDDENDWRLFEPRINPEALHWQRAEEQLRVVNNNNGNGGFKFWAGLGAVGDFFPTEAGVDILVSFNIVDTVMALVREKELLKYLYHHQEALWNKIFIGYFGEEKLRKISQDNILRGWFEI</sequence>
<organism evidence="1 2">
    <name type="scientific">Candidatus Giovannonibacteria bacterium GW2011_GWB1_47_6b</name>
    <dbReference type="NCBI Taxonomy" id="1618655"/>
    <lineage>
        <taxon>Bacteria</taxon>
        <taxon>Candidatus Giovannoniibacteriota</taxon>
    </lineage>
</organism>
<name>A0A0G1W4Z6_9BACT</name>
<gene>
    <name evidence="1" type="ORF">UY02_C0002G0002</name>
</gene>
<comment type="caution">
    <text evidence="1">The sequence shown here is derived from an EMBL/GenBank/DDBJ whole genome shotgun (WGS) entry which is preliminary data.</text>
</comment>
<keyword evidence="1" id="KW-0326">Glycosidase</keyword>